<reference evidence="1 2" key="1">
    <citation type="journal article" date="2019" name="Emerg. Microbes Infect.">
        <title>Comprehensive subspecies identification of 175 nontuberculous mycobacteria species based on 7547 genomic profiles.</title>
        <authorList>
            <person name="Matsumoto Y."/>
            <person name="Kinjo T."/>
            <person name="Motooka D."/>
            <person name="Nabeya D."/>
            <person name="Jung N."/>
            <person name="Uechi K."/>
            <person name="Horii T."/>
            <person name="Iida T."/>
            <person name="Fujita J."/>
            <person name="Nakamura S."/>
        </authorList>
    </citation>
    <scope>NUCLEOTIDE SEQUENCE [LARGE SCALE GENOMIC DNA]</scope>
    <source>
        <strain evidence="1 2">JCM 12375</strain>
    </source>
</reference>
<dbReference type="Proteomes" id="UP000465622">
    <property type="component" value="Chromosome"/>
</dbReference>
<dbReference type="EMBL" id="AP022567">
    <property type="protein sequence ID" value="BBX34845.1"/>
    <property type="molecule type" value="Genomic_DNA"/>
</dbReference>
<accession>A0ABM7HW62</accession>
<protein>
    <recommendedName>
        <fullName evidence="3">Zf-HC2 domain-containing protein</fullName>
    </recommendedName>
</protein>
<organism evidence="1 2">
    <name type="scientific">Mycolicibacterium mageritense</name>
    <name type="common">Mycobacterium mageritense</name>
    <dbReference type="NCBI Taxonomy" id="53462"/>
    <lineage>
        <taxon>Bacteria</taxon>
        <taxon>Bacillati</taxon>
        <taxon>Actinomycetota</taxon>
        <taxon>Actinomycetes</taxon>
        <taxon>Mycobacteriales</taxon>
        <taxon>Mycobacteriaceae</taxon>
        <taxon>Mycolicibacterium</taxon>
    </lineage>
</organism>
<keyword evidence="2" id="KW-1185">Reference proteome</keyword>
<name>A0ABM7HW62_MYCME</name>
<proteinExistence type="predicted"/>
<evidence type="ECO:0000313" key="2">
    <source>
        <dbReference type="Proteomes" id="UP000465622"/>
    </source>
</evidence>
<evidence type="ECO:0000313" key="1">
    <source>
        <dbReference type="EMBL" id="BBX34845.1"/>
    </source>
</evidence>
<gene>
    <name evidence="1" type="ORF">MMAGJ_41270</name>
</gene>
<sequence>MVRAHIWAIRERGARLVLAAIDPDSDREEFLDAHVPECSACYRDLILELVDQASAWYQVEFGGRESAIEALHDELATIVKLSRDD</sequence>
<evidence type="ECO:0008006" key="3">
    <source>
        <dbReference type="Google" id="ProtNLM"/>
    </source>
</evidence>